<protein>
    <submittedName>
        <fullName evidence="2">Integrase catalytic domain-containing protein</fullName>
    </submittedName>
</protein>
<dbReference type="GO" id="GO:0003676">
    <property type="term" value="F:nucleic acid binding"/>
    <property type="evidence" value="ECO:0007669"/>
    <property type="project" value="InterPro"/>
</dbReference>
<dbReference type="AlphaFoldDB" id="A0A8X6W0J0"/>
<evidence type="ECO:0000313" key="3">
    <source>
        <dbReference type="Proteomes" id="UP000887159"/>
    </source>
</evidence>
<dbReference type="InterPro" id="IPR036397">
    <property type="entry name" value="RNaseH_sf"/>
</dbReference>
<organism evidence="2 3">
    <name type="scientific">Trichonephila clavipes</name>
    <name type="common">Golden silk orbweaver</name>
    <name type="synonym">Nephila clavipes</name>
    <dbReference type="NCBI Taxonomy" id="2585209"/>
    <lineage>
        <taxon>Eukaryota</taxon>
        <taxon>Metazoa</taxon>
        <taxon>Ecdysozoa</taxon>
        <taxon>Arthropoda</taxon>
        <taxon>Chelicerata</taxon>
        <taxon>Arachnida</taxon>
        <taxon>Araneae</taxon>
        <taxon>Araneomorphae</taxon>
        <taxon>Entelegynae</taxon>
        <taxon>Araneoidea</taxon>
        <taxon>Nephilidae</taxon>
        <taxon>Trichonephila</taxon>
    </lineage>
</organism>
<evidence type="ECO:0000313" key="2">
    <source>
        <dbReference type="EMBL" id="GFY25797.1"/>
    </source>
</evidence>
<dbReference type="InterPro" id="IPR001584">
    <property type="entry name" value="Integrase_cat-core"/>
</dbReference>
<dbReference type="InterPro" id="IPR008042">
    <property type="entry name" value="Retrotrans_Pao"/>
</dbReference>
<dbReference type="InterPro" id="IPR012337">
    <property type="entry name" value="RNaseH-like_sf"/>
</dbReference>
<name>A0A8X6W0J0_TRICX</name>
<dbReference type="SUPFAM" id="SSF53098">
    <property type="entry name" value="Ribonuclease H-like"/>
    <property type="match status" value="1"/>
</dbReference>
<dbReference type="PANTHER" id="PTHR47331">
    <property type="entry name" value="PHD-TYPE DOMAIN-CONTAINING PROTEIN"/>
    <property type="match status" value="1"/>
</dbReference>
<comment type="caution">
    <text evidence="2">The sequence shown here is derived from an EMBL/GenBank/DDBJ whole genome shotgun (WGS) entry which is preliminary data.</text>
</comment>
<gene>
    <name evidence="2" type="primary">AVEN_105167_1</name>
    <name evidence="2" type="ORF">TNCV_1915471</name>
</gene>
<sequence>MILIDESQRDLLRIVWKDKIDSPVKIFRLTTVTYGTNSAPYLATRSLKQLAIDDGDKYPLAAKVIMSDVYMEDLLTGADDLESGRKLQVKLVSMLKGAGMELHKWSASNPLLLPDSMCQVKDLSYSSSTETKTLGLLWKPHPDSFAFKISPMTSNCDNLIVTKKSVISTITRIFDPLGLIGPVITRAKILLQSLWKLKLDWNDPLPSNLISYWKSFIDALESINCLDIPRYCLQDKSIRTELHGFSDSSEKAYGLHFTYDALIQVEKSLLDSCAPNQSIVLAWIKKPLAQLKTFVRNRVSIIQELTESDFWKHVNSENNSADILSRGISPDKIQQCELWWFGPPFLHQYKELEPYNITAVEGDDLFLQELKETSDFPLCALLKNFEPLDIISNCSSFTKLQRVIAWCAEATLANIRNSFWIPSARNVVRKILRTCITCRMVSAKGSQQLMADLPAARVTACRVFSQAIHLEIVCDLTTEAFLAALKRFVARRGRPIEIHSDNGRNFVGANNELRKILKALFKGKMEEIMDFLSKEQIKWNLNPSSAPYFGGLWEAGIKSLKYHLKRVIGNSILSHEEFLTLVVQIEAILNSRPICPLSNDPNDVETLTPAHFLVGSSLVAVPDPDYIETPMNRLSRWQLVQRMNQHFWRKWSSEYLNRLQQRPKWCKGNVGFKEGDLVLVKPSENSDSLKWHLARILKLHPGKDNIVRVVTLKDEQGIYKRPVTKIANLPYVN</sequence>
<dbReference type="Pfam" id="PF18701">
    <property type="entry name" value="DUF5641"/>
    <property type="match status" value="1"/>
</dbReference>
<dbReference type="Gene3D" id="3.30.420.10">
    <property type="entry name" value="Ribonuclease H-like superfamily/Ribonuclease H"/>
    <property type="match status" value="1"/>
</dbReference>
<dbReference type="InterPro" id="IPR040676">
    <property type="entry name" value="DUF5641"/>
</dbReference>
<dbReference type="PROSITE" id="PS50994">
    <property type="entry name" value="INTEGRASE"/>
    <property type="match status" value="1"/>
</dbReference>
<keyword evidence="3" id="KW-1185">Reference proteome</keyword>
<evidence type="ECO:0000259" key="1">
    <source>
        <dbReference type="PROSITE" id="PS50994"/>
    </source>
</evidence>
<dbReference type="EMBL" id="BMAU01021373">
    <property type="protein sequence ID" value="GFY25797.1"/>
    <property type="molecule type" value="Genomic_DNA"/>
</dbReference>
<feature type="domain" description="Integrase catalytic" evidence="1">
    <location>
        <begin position="477"/>
        <end position="617"/>
    </location>
</feature>
<proteinExistence type="predicted"/>
<reference evidence="2" key="1">
    <citation type="submission" date="2020-08" db="EMBL/GenBank/DDBJ databases">
        <title>Multicomponent nature underlies the extraordinary mechanical properties of spider dragline silk.</title>
        <authorList>
            <person name="Kono N."/>
            <person name="Nakamura H."/>
            <person name="Mori M."/>
            <person name="Yoshida Y."/>
            <person name="Ohtoshi R."/>
            <person name="Malay A.D."/>
            <person name="Moran D.A.P."/>
            <person name="Tomita M."/>
            <person name="Numata K."/>
            <person name="Arakawa K."/>
        </authorList>
    </citation>
    <scope>NUCLEOTIDE SEQUENCE</scope>
</reference>
<dbReference type="GO" id="GO:0015074">
    <property type="term" value="P:DNA integration"/>
    <property type="evidence" value="ECO:0007669"/>
    <property type="project" value="InterPro"/>
</dbReference>
<accession>A0A8X6W0J0</accession>
<dbReference type="Proteomes" id="UP000887159">
    <property type="component" value="Unassembled WGS sequence"/>
</dbReference>
<dbReference type="Pfam" id="PF05380">
    <property type="entry name" value="Peptidase_A17"/>
    <property type="match status" value="1"/>
</dbReference>